<protein>
    <submittedName>
        <fullName evidence="1">Uncharacterized protein</fullName>
    </submittedName>
</protein>
<evidence type="ECO:0000313" key="2">
    <source>
        <dbReference type="Proteomes" id="UP000285092"/>
    </source>
</evidence>
<comment type="caution">
    <text evidence="1">The sequence shown here is derived from an EMBL/GenBank/DDBJ whole genome shotgun (WGS) entry which is preliminary data.</text>
</comment>
<name>A0A418NCW4_9SPHN</name>
<proteinExistence type="predicted"/>
<keyword evidence="2" id="KW-1185">Reference proteome</keyword>
<sequence>MTRLLGGQYPSLLRENQQGVLMKWVFFLAVAILLTSACTEKPIPTQLEKYCVSDSGLSKYWLALNTAEREGDIRYQYLGQDIRYVVTAMRVEGREVSGKADFESSTTGETRGTPIMFSYDATANTFTDGPTSASCQNTQAYQPG</sequence>
<accession>A0A418NCW4</accession>
<dbReference type="Proteomes" id="UP000285092">
    <property type="component" value="Unassembled WGS sequence"/>
</dbReference>
<dbReference type="AlphaFoldDB" id="A0A418NCW4"/>
<evidence type="ECO:0000313" key="1">
    <source>
        <dbReference type="EMBL" id="RIV75631.1"/>
    </source>
</evidence>
<reference evidence="1 2" key="1">
    <citation type="submission" date="2018-08" db="EMBL/GenBank/DDBJ databases">
        <title>Altererythrobacter sp.Ery1 and Ery12, the genome sequencing of novel strains in genus Alterythrobacter.</title>
        <authorList>
            <person name="Cheng H."/>
            <person name="Wu Y.-H."/>
            <person name="Fang C."/>
            <person name="Xu X.-W."/>
        </authorList>
    </citation>
    <scope>NUCLEOTIDE SEQUENCE [LARGE SCALE GENOMIC DNA]</scope>
    <source>
        <strain evidence="1 2">Ery1</strain>
    </source>
</reference>
<gene>
    <name evidence="1" type="ORF">D2V04_15170</name>
</gene>
<dbReference type="EMBL" id="QXFK01000019">
    <property type="protein sequence ID" value="RIV75631.1"/>
    <property type="molecule type" value="Genomic_DNA"/>
</dbReference>
<organism evidence="1 2">
    <name type="scientific">Pelagerythrobacter aerophilus</name>
    <dbReference type="NCBI Taxonomy" id="2306995"/>
    <lineage>
        <taxon>Bacteria</taxon>
        <taxon>Pseudomonadati</taxon>
        <taxon>Pseudomonadota</taxon>
        <taxon>Alphaproteobacteria</taxon>
        <taxon>Sphingomonadales</taxon>
        <taxon>Erythrobacteraceae</taxon>
        <taxon>Pelagerythrobacter</taxon>
    </lineage>
</organism>